<dbReference type="GO" id="GO:0006269">
    <property type="term" value="P:DNA replication, synthesis of primer"/>
    <property type="evidence" value="ECO:0007669"/>
    <property type="project" value="UniProtKB-KW"/>
</dbReference>
<feature type="region of interest" description="Disordered" evidence="5">
    <location>
        <begin position="1"/>
        <end position="23"/>
    </location>
</feature>
<dbReference type="PROSITE" id="PS50935">
    <property type="entry name" value="SSB"/>
    <property type="match status" value="1"/>
</dbReference>
<comment type="caution">
    <text evidence="6">The sequence shown here is derived from an EMBL/GenBank/DDBJ whole genome shotgun (WGS) entry which is preliminary data.</text>
</comment>
<evidence type="ECO:0000256" key="5">
    <source>
        <dbReference type="SAM" id="MobiDB-lite"/>
    </source>
</evidence>
<dbReference type="Proteomes" id="UP000241514">
    <property type="component" value="Unassembled WGS sequence"/>
</dbReference>
<dbReference type="InterPro" id="IPR023646">
    <property type="entry name" value="Prisomal_replication_PriB"/>
</dbReference>
<dbReference type="Pfam" id="PF22657">
    <property type="entry name" value="SSB_1"/>
    <property type="match status" value="1"/>
</dbReference>
<dbReference type="InterPro" id="IPR012340">
    <property type="entry name" value="NA-bd_OB-fold"/>
</dbReference>
<dbReference type="EMBL" id="PYVG01000074">
    <property type="protein sequence ID" value="PTB88346.1"/>
    <property type="molecule type" value="Genomic_DNA"/>
</dbReference>
<reference evidence="6 7" key="1">
    <citation type="submission" date="2018-03" db="EMBL/GenBank/DDBJ databases">
        <title>Cross-interface Injection: A General Nanoliter Liquid Handling Method Applied to Single Cells Genome Amplification Automated Nanoliter Liquid Handling Applied to Single Cell Multiple Displacement Amplification.</title>
        <authorList>
            <person name="Yun J."/>
            <person name="Xu P."/>
            <person name="Xu J."/>
            <person name="Dai X."/>
            <person name="Wang Y."/>
            <person name="Zheng X."/>
            <person name="Cao C."/>
            <person name="Yi Q."/>
            <person name="Zhu Y."/>
            <person name="Wang L."/>
            <person name="Dong Z."/>
            <person name="Huang Y."/>
            <person name="Huang L."/>
            <person name="Du W."/>
        </authorList>
    </citation>
    <scope>NUCLEOTIDE SEQUENCE [LARGE SCALE GENOMIC DNA]</scope>
    <source>
        <strain evidence="6 7">A9-4</strain>
    </source>
</reference>
<evidence type="ECO:0000256" key="2">
    <source>
        <dbReference type="ARBA" id="ARBA00022705"/>
    </source>
</evidence>
<sequence length="104" mass="11647">MVEPSFNQLELSGTLTKPPQLTKSPAGIHHLRFVVEHRSEQVEANLPRRSYVRLQVVLSGQDAPQWSKELSVGQAVTVRGFLNREEDKNGIGKLVLHAQQLVLI</sequence>
<evidence type="ECO:0000256" key="3">
    <source>
        <dbReference type="ARBA" id="ARBA00023125"/>
    </source>
</evidence>
<evidence type="ECO:0000313" key="7">
    <source>
        <dbReference type="Proteomes" id="UP000241514"/>
    </source>
</evidence>
<comment type="function">
    <text evidence="4">Involved in the restart of stalled replication forks, which reloads the replicative helicase on sites other than the origin of replication; the PriA-PriB pathway is the major replication restart pathway. During primosome assembly it facilitates complex formation between PriA and DnaT on DNA; stabilizes PriA on DNA. Stimulates the DNA unwinding activity of PriA helicase.</text>
</comment>
<dbReference type="Gene3D" id="2.40.50.140">
    <property type="entry name" value="Nucleic acid-binding proteins"/>
    <property type="match status" value="1"/>
</dbReference>
<comment type="similarity">
    <text evidence="4">Belongs to the PriB family.</text>
</comment>
<accession>A0A6N4DHQ2</accession>
<dbReference type="NCBIfam" id="TIGR04418">
    <property type="entry name" value="PriB_gamma"/>
    <property type="match status" value="1"/>
</dbReference>
<dbReference type="SUPFAM" id="SSF50249">
    <property type="entry name" value="Nucleic acid-binding proteins"/>
    <property type="match status" value="1"/>
</dbReference>
<name>A0A6N4DHQ2_9GAMM</name>
<evidence type="ECO:0000256" key="4">
    <source>
        <dbReference type="HAMAP-Rule" id="MF_00720"/>
    </source>
</evidence>
<dbReference type="GO" id="GO:0003697">
    <property type="term" value="F:single-stranded DNA binding"/>
    <property type="evidence" value="ECO:0007669"/>
    <property type="project" value="UniProtKB-UniRule"/>
</dbReference>
<comment type="subunit">
    <text evidence="4">Homodimer. Interacts with PriA and DnaT. Component of the replication restart primosome. Primosome assembly occurs via a 'hand-off' mechanism. PriA binds to replication forks, subsequently PriB then DnaT bind; DnaT then displaces ssDNA to generate the helicase loading substrate.</text>
</comment>
<dbReference type="AlphaFoldDB" id="A0A6N4DHQ2"/>
<keyword evidence="2 4" id="KW-0235">DNA replication</keyword>
<keyword evidence="1 4" id="KW-0639">Primosome</keyword>
<dbReference type="HAMAP" id="MF_00720">
    <property type="entry name" value="PriB"/>
    <property type="match status" value="1"/>
</dbReference>
<proteinExistence type="inferred from homology"/>
<dbReference type="InterPro" id="IPR000424">
    <property type="entry name" value="Primosome_PriB/ssb"/>
</dbReference>
<dbReference type="PIRSF" id="PIRSF003135">
    <property type="entry name" value="Primosomal_n"/>
    <property type="match status" value="1"/>
</dbReference>
<dbReference type="GO" id="GO:1990077">
    <property type="term" value="C:primosome complex"/>
    <property type="evidence" value="ECO:0007669"/>
    <property type="project" value="UniProtKB-UniRule"/>
</dbReference>
<dbReference type="RefSeq" id="WP_417657002.1">
    <property type="nucleotide sequence ID" value="NZ_JBLXDX010000002.1"/>
</dbReference>
<protein>
    <recommendedName>
        <fullName evidence="4">Replication restart protein PriB</fullName>
    </recommendedName>
</protein>
<organism evidence="6 7">
    <name type="scientific">Pseudidiomarina aestuarii</name>
    <dbReference type="NCBI Taxonomy" id="624146"/>
    <lineage>
        <taxon>Bacteria</taxon>
        <taxon>Pseudomonadati</taxon>
        <taxon>Pseudomonadota</taxon>
        <taxon>Gammaproteobacteria</taxon>
        <taxon>Alteromonadales</taxon>
        <taxon>Idiomarinaceae</taxon>
        <taxon>Pseudidiomarina</taxon>
    </lineage>
</organism>
<keyword evidence="3 4" id="KW-0238">DNA-binding</keyword>
<evidence type="ECO:0000313" key="6">
    <source>
        <dbReference type="EMBL" id="PTB88346.1"/>
    </source>
</evidence>
<gene>
    <name evidence="4" type="primary">priB</name>
    <name evidence="6" type="ORF">C9928_06515</name>
</gene>
<evidence type="ECO:0000256" key="1">
    <source>
        <dbReference type="ARBA" id="ARBA00022515"/>
    </source>
</evidence>